<reference evidence="5" key="1">
    <citation type="submission" date="2025-08" db="UniProtKB">
        <authorList>
            <consortium name="Ensembl"/>
        </authorList>
    </citation>
    <scope>IDENTIFICATION</scope>
</reference>
<reference evidence="5" key="2">
    <citation type="submission" date="2025-09" db="UniProtKB">
        <authorList>
            <consortium name="Ensembl"/>
        </authorList>
    </citation>
    <scope>IDENTIFICATION</scope>
</reference>
<evidence type="ECO:0000313" key="5">
    <source>
        <dbReference type="Ensembl" id="ENSNPEP00000011271.1"/>
    </source>
</evidence>
<dbReference type="Pfam" id="PF16497">
    <property type="entry name" value="MHC_I_3"/>
    <property type="match status" value="1"/>
</dbReference>
<dbReference type="GO" id="GO:0030884">
    <property type="term" value="F:exogenous lipid antigen binding"/>
    <property type="evidence" value="ECO:0007669"/>
    <property type="project" value="TreeGrafter"/>
</dbReference>
<dbReference type="GO" id="GO:0005615">
    <property type="term" value="C:extracellular space"/>
    <property type="evidence" value="ECO:0007669"/>
    <property type="project" value="TreeGrafter"/>
</dbReference>
<dbReference type="Pfam" id="PF07654">
    <property type="entry name" value="C1-set"/>
    <property type="match status" value="1"/>
</dbReference>
<keyword evidence="1" id="KW-0325">Glycoprotein</keyword>
<dbReference type="InterPro" id="IPR003597">
    <property type="entry name" value="Ig_C1-set"/>
</dbReference>
<feature type="transmembrane region" description="Helical" evidence="3">
    <location>
        <begin position="307"/>
        <end position="331"/>
    </location>
</feature>
<dbReference type="PANTHER" id="PTHR16675:SF160">
    <property type="entry name" value="T-CELL SURFACE GLYCOPROTEIN CD1A"/>
    <property type="match status" value="1"/>
</dbReference>
<dbReference type="InterPro" id="IPR013783">
    <property type="entry name" value="Ig-like_fold"/>
</dbReference>
<dbReference type="SUPFAM" id="SSF54452">
    <property type="entry name" value="MHC antigen-recognition domain"/>
    <property type="match status" value="1"/>
</dbReference>
<dbReference type="PROSITE" id="PS50835">
    <property type="entry name" value="IG_LIKE"/>
    <property type="match status" value="1"/>
</dbReference>
<evidence type="ECO:0000256" key="1">
    <source>
        <dbReference type="ARBA" id="ARBA00023180"/>
    </source>
</evidence>
<dbReference type="GO" id="GO:0071723">
    <property type="term" value="F:lipopeptide binding"/>
    <property type="evidence" value="ECO:0007669"/>
    <property type="project" value="TreeGrafter"/>
</dbReference>
<keyword evidence="6" id="KW-1185">Reference proteome</keyword>
<gene>
    <name evidence="5" type="primary">LOC112954972</name>
</gene>
<keyword evidence="3" id="KW-0812">Transmembrane</keyword>
<dbReference type="Ensembl" id="ENSNPET00000011557.1">
    <property type="protein sequence ID" value="ENSNPEP00000011271.1"/>
    <property type="gene ID" value="ENSNPEG00000008460.1"/>
</dbReference>
<dbReference type="InterPro" id="IPR003006">
    <property type="entry name" value="Ig/MHC_CS"/>
</dbReference>
<dbReference type="InterPro" id="IPR037055">
    <property type="entry name" value="MHC_I-like_Ag-recog_sf"/>
</dbReference>
<dbReference type="Gene3D" id="2.60.40.10">
    <property type="entry name" value="Immunoglobulins"/>
    <property type="match status" value="1"/>
</dbReference>
<dbReference type="InterPro" id="IPR007110">
    <property type="entry name" value="Ig-like_dom"/>
</dbReference>
<dbReference type="GO" id="GO:0001916">
    <property type="term" value="P:positive regulation of T cell mediated cytotoxicity"/>
    <property type="evidence" value="ECO:0007669"/>
    <property type="project" value="TreeGrafter"/>
</dbReference>
<dbReference type="Gene3D" id="3.30.500.10">
    <property type="entry name" value="MHC class I-like antigen recognition-like"/>
    <property type="match status" value="1"/>
</dbReference>
<organism evidence="5 6">
    <name type="scientific">Nothoprocta perdicaria</name>
    <name type="common">Chilean tinamou</name>
    <name type="synonym">Crypturus perdicarius</name>
    <dbReference type="NCBI Taxonomy" id="30464"/>
    <lineage>
        <taxon>Eukaryota</taxon>
        <taxon>Metazoa</taxon>
        <taxon>Chordata</taxon>
        <taxon>Craniata</taxon>
        <taxon>Vertebrata</taxon>
        <taxon>Euteleostomi</taxon>
        <taxon>Archelosauria</taxon>
        <taxon>Archosauria</taxon>
        <taxon>Dinosauria</taxon>
        <taxon>Saurischia</taxon>
        <taxon>Theropoda</taxon>
        <taxon>Coelurosauria</taxon>
        <taxon>Aves</taxon>
        <taxon>Palaeognathae</taxon>
        <taxon>Tinamiformes</taxon>
        <taxon>Tinamidae</taxon>
        <taxon>Nothoprocta</taxon>
    </lineage>
</organism>
<dbReference type="PANTHER" id="PTHR16675">
    <property type="entry name" value="MHC CLASS I-RELATED"/>
    <property type="match status" value="1"/>
</dbReference>
<evidence type="ECO:0000259" key="4">
    <source>
        <dbReference type="PROSITE" id="PS50835"/>
    </source>
</evidence>
<dbReference type="GO" id="GO:0048007">
    <property type="term" value="P:antigen processing and presentation, exogenous lipid antigen via MHC class Ib"/>
    <property type="evidence" value="ECO:0007669"/>
    <property type="project" value="TreeGrafter"/>
</dbReference>
<name>A0A8C7ED29_NOTPE</name>
<keyword evidence="3" id="KW-0472">Membrane</keyword>
<dbReference type="SMART" id="SM00407">
    <property type="entry name" value="IGc1"/>
    <property type="match status" value="1"/>
</dbReference>
<dbReference type="InterPro" id="IPR036179">
    <property type="entry name" value="Ig-like_dom_sf"/>
</dbReference>
<accession>A0A8C7ED29</accession>
<dbReference type="Proteomes" id="UP000694420">
    <property type="component" value="Unplaced"/>
</dbReference>
<feature type="region of interest" description="Disordered" evidence="2">
    <location>
        <begin position="341"/>
        <end position="364"/>
    </location>
</feature>
<dbReference type="AlphaFoldDB" id="A0A8C7ED29"/>
<dbReference type="InterPro" id="IPR050208">
    <property type="entry name" value="MHC_class-I_related"/>
</dbReference>
<protein>
    <submittedName>
        <fullName evidence="5">Antigen-presenting glycoprotein CD1d-like</fullName>
    </submittedName>
</protein>
<dbReference type="SUPFAM" id="SSF48726">
    <property type="entry name" value="Immunoglobulin"/>
    <property type="match status" value="1"/>
</dbReference>
<sequence length="393" mass="43051">MPKGTPGIIPIALSSSPRSAFPPVSGPSVLRLLQTTTFHNATSVATEARGLLDDIPLGFLDSRTWSIHFLQPWVQPALPRSDWDTISDMVKIYLSKFHHLIQEGAVLKQVPYPFVAQCTGGCLVFPNDTGRAFVYVGYNGDDFLTYDMDKGSWLLLQDTELARYVRDRLENYTAFTELIQVLFNNTCVDDVQMILRAAKEALQRQVPPVAVVFAHETPDPSQLLLVCRVTGFYPSAVRVSWLRDGHEVAPQPGPGSSPLLPNADLTYQLRRAVAAAPGAAHGYACRVQHSSLGGRDLLLPWGTSGTALVVGLSVAASVLVAAAAAAAFWVWRRTAGTRATGRTRPLVPLPSNEPHNGPPGHRVSSRCHWHPQRQTCGPNQLFLTQILTIRAWR</sequence>
<evidence type="ECO:0000313" key="6">
    <source>
        <dbReference type="Proteomes" id="UP000694420"/>
    </source>
</evidence>
<keyword evidence="3" id="KW-1133">Transmembrane helix</keyword>
<dbReference type="GO" id="GO:0006955">
    <property type="term" value="P:immune response"/>
    <property type="evidence" value="ECO:0007669"/>
    <property type="project" value="TreeGrafter"/>
</dbReference>
<dbReference type="PROSITE" id="PS00290">
    <property type="entry name" value="IG_MHC"/>
    <property type="match status" value="1"/>
</dbReference>
<dbReference type="GO" id="GO:0030883">
    <property type="term" value="F:endogenous lipid antigen binding"/>
    <property type="evidence" value="ECO:0007669"/>
    <property type="project" value="TreeGrafter"/>
</dbReference>
<dbReference type="InterPro" id="IPR011161">
    <property type="entry name" value="MHC_I-like_Ag-recog"/>
</dbReference>
<feature type="domain" description="Ig-like" evidence="4">
    <location>
        <begin position="207"/>
        <end position="291"/>
    </location>
</feature>
<dbReference type="GO" id="GO:0048006">
    <property type="term" value="P:antigen processing and presentation, endogenous lipid antigen via MHC class Ib"/>
    <property type="evidence" value="ECO:0007669"/>
    <property type="project" value="TreeGrafter"/>
</dbReference>
<proteinExistence type="predicted"/>
<dbReference type="InterPro" id="IPR011162">
    <property type="entry name" value="MHC_I/II-like_Ag-recog"/>
</dbReference>
<evidence type="ECO:0000256" key="3">
    <source>
        <dbReference type="SAM" id="Phobius"/>
    </source>
</evidence>
<dbReference type="GO" id="GO:0009897">
    <property type="term" value="C:external side of plasma membrane"/>
    <property type="evidence" value="ECO:0007669"/>
    <property type="project" value="TreeGrafter"/>
</dbReference>
<evidence type="ECO:0000256" key="2">
    <source>
        <dbReference type="SAM" id="MobiDB-lite"/>
    </source>
</evidence>